<dbReference type="Proteomes" id="UP000005532">
    <property type="component" value="Unassembled WGS sequence"/>
</dbReference>
<feature type="domain" description="Glycosyl transferase family 1" evidence="1">
    <location>
        <begin position="199"/>
        <end position="280"/>
    </location>
</feature>
<protein>
    <submittedName>
        <fullName evidence="2">Putative glycosyltransferase</fullName>
    </submittedName>
</protein>
<dbReference type="InterPro" id="IPR001296">
    <property type="entry name" value="Glyco_trans_1"/>
</dbReference>
<reference evidence="4 5" key="2">
    <citation type="journal article" date="2025" name="J. Biol. Chem.">
        <title>An uncharacterized gene from the Actinobacillus genus encodes a glucosyltransferase with successive transfer activity and unique substrate specificity.</title>
        <authorList>
            <person name="Yamasaki T."/>
            <person name="Kohda D."/>
        </authorList>
    </citation>
    <scope>X-RAY CRYSTALLOGRAPHY (1.80 ANGSTROMS) OF 2-341</scope>
</reference>
<sequence length="341" mass="39545">MSNITFYFPFGHVPTYGGDFVNLEHIRALNKHGFSAKVILMKNQIPIVIESFPKDIPVVFYKPGMELNAQDVFVLSEGVRIMYSGLAQTQAFRVIVHNQNPFYTHTGMDSAHDINRYRITKIITPSHYTVKKLEEMGITKPMAVISPYIPEYFKPAEKSNEEIRITYSRRKREEESKILLFYLRSLYRGKKALHIRNLTNYKREEVAEEMSKAHIYASFAERESLGLMALEAMASGCHVVGFSGFTDFENQDVFNEENGDWVKEGEYKKFAEKLIEAIEQIENNTPSPKIENGLALVNSRFRQDRFEQEVVRVYQDILDNLPPLEGFNESDKVVLDFWHFD</sequence>
<dbReference type="RefSeq" id="WP_005821838.1">
    <property type="nucleotide sequence ID" value="NZ_ACQL01000001.1"/>
</dbReference>
<gene>
    <name evidence="2" type="ORF">AM305_00150</name>
</gene>
<accession>C5RYK2</accession>
<evidence type="ECO:0000313" key="3">
    <source>
        <dbReference type="Proteomes" id="UP000005532"/>
    </source>
</evidence>
<evidence type="ECO:0007829" key="4">
    <source>
        <dbReference type="PDB" id="8XSG"/>
    </source>
</evidence>
<dbReference type="Pfam" id="PF00534">
    <property type="entry name" value="Glycos_transf_1"/>
    <property type="match status" value="1"/>
</dbReference>
<dbReference type="SMR" id="C5RYK2"/>
<dbReference type="Gene3D" id="3.40.50.2000">
    <property type="entry name" value="Glycogen Phosphorylase B"/>
    <property type="match status" value="1"/>
</dbReference>
<evidence type="ECO:0000313" key="2">
    <source>
        <dbReference type="EMBL" id="EER48271.1"/>
    </source>
</evidence>
<evidence type="ECO:0007829" key="5">
    <source>
        <dbReference type="PDB" id="8XSH"/>
    </source>
</evidence>
<dbReference type="EMBL" id="ACQL01000001">
    <property type="protein sequence ID" value="EER48271.1"/>
    <property type="molecule type" value="Genomic_DNA"/>
</dbReference>
<dbReference type="PDB" id="8XSH">
    <property type="method" value="X-ray"/>
    <property type="resolution" value="1.85 A"/>
    <property type="chains" value="A=2-341"/>
</dbReference>
<organism evidence="2 3">
    <name type="scientific">Actinobacillus minor NM305</name>
    <dbReference type="NCBI Taxonomy" id="637911"/>
    <lineage>
        <taxon>Bacteria</taxon>
        <taxon>Pseudomonadati</taxon>
        <taxon>Pseudomonadota</taxon>
        <taxon>Gammaproteobacteria</taxon>
        <taxon>Pasteurellales</taxon>
        <taxon>Pasteurellaceae</taxon>
        <taxon>Actinobacillus</taxon>
    </lineage>
</organism>
<dbReference type="InterPro" id="IPR050194">
    <property type="entry name" value="Glycosyltransferase_grp1"/>
</dbReference>
<dbReference type="GO" id="GO:0016757">
    <property type="term" value="F:glycosyltransferase activity"/>
    <property type="evidence" value="ECO:0007669"/>
    <property type="project" value="InterPro"/>
</dbReference>
<keyword evidence="2" id="KW-0808">Transferase</keyword>
<dbReference type="PANTHER" id="PTHR45947">
    <property type="entry name" value="SULFOQUINOVOSYL TRANSFERASE SQD2"/>
    <property type="match status" value="1"/>
</dbReference>
<dbReference type="eggNOG" id="COG0438">
    <property type="taxonomic scope" value="Bacteria"/>
</dbReference>
<keyword evidence="4 5" id="KW-0002">3D-structure</keyword>
<reference evidence="2 3" key="1">
    <citation type="journal article" date="2010" name="Vet. Microbiol.">
        <title>Production of haemolysins by strains of the Actinobacillus minor/porcitonsillarum complex.</title>
        <authorList>
            <person name="Arya G."/>
            <person name="Niven D.F."/>
        </authorList>
    </citation>
    <scope>NUCLEOTIDE SEQUENCE [LARGE SCALE GENOMIC DNA]</scope>
    <source>
        <strain evidence="2 3">NM305</strain>
    </source>
</reference>
<dbReference type="AlphaFoldDB" id="C5RYK2"/>
<dbReference type="PANTHER" id="PTHR45947:SF3">
    <property type="entry name" value="SULFOQUINOVOSYL TRANSFERASE SQD2"/>
    <property type="match status" value="1"/>
</dbReference>
<dbReference type="SUPFAM" id="SSF53756">
    <property type="entry name" value="UDP-Glycosyltransferase/glycogen phosphorylase"/>
    <property type="match status" value="1"/>
</dbReference>
<dbReference type="PDB" id="8XSG">
    <property type="method" value="X-ray"/>
    <property type="resolution" value="1.80 A"/>
    <property type="chains" value="A=2-341"/>
</dbReference>
<comment type="caution">
    <text evidence="2">The sequence shown here is derived from an EMBL/GenBank/DDBJ whole genome shotgun (WGS) entry which is preliminary data.</text>
</comment>
<name>C5RYK2_9PAST</name>
<dbReference type="OrthoDB" id="9801609at2"/>
<proteinExistence type="evidence at protein level"/>
<evidence type="ECO:0000259" key="1">
    <source>
        <dbReference type="Pfam" id="PF00534"/>
    </source>
</evidence>